<comment type="caution">
    <text evidence="2">The sequence shown here is derived from an EMBL/GenBank/DDBJ whole genome shotgun (WGS) entry which is preliminary data.</text>
</comment>
<dbReference type="EMBL" id="JARKIE010000099">
    <property type="protein sequence ID" value="KAJ7686136.1"/>
    <property type="molecule type" value="Genomic_DNA"/>
</dbReference>
<feature type="region of interest" description="Disordered" evidence="1">
    <location>
        <begin position="397"/>
        <end position="427"/>
    </location>
</feature>
<feature type="compositionally biased region" description="Basic and acidic residues" evidence="1">
    <location>
        <begin position="401"/>
        <end position="412"/>
    </location>
</feature>
<evidence type="ECO:0000313" key="3">
    <source>
        <dbReference type="Proteomes" id="UP001221757"/>
    </source>
</evidence>
<dbReference type="AlphaFoldDB" id="A0AAD7D956"/>
<evidence type="ECO:0000313" key="2">
    <source>
        <dbReference type="EMBL" id="KAJ7686136.1"/>
    </source>
</evidence>
<feature type="compositionally biased region" description="Basic and acidic residues" evidence="1">
    <location>
        <begin position="179"/>
        <end position="193"/>
    </location>
</feature>
<reference evidence="2" key="1">
    <citation type="submission" date="2023-03" db="EMBL/GenBank/DDBJ databases">
        <title>Massive genome expansion in bonnet fungi (Mycena s.s.) driven by repeated elements and novel gene families across ecological guilds.</title>
        <authorList>
            <consortium name="Lawrence Berkeley National Laboratory"/>
            <person name="Harder C.B."/>
            <person name="Miyauchi S."/>
            <person name="Viragh M."/>
            <person name="Kuo A."/>
            <person name="Thoen E."/>
            <person name="Andreopoulos B."/>
            <person name="Lu D."/>
            <person name="Skrede I."/>
            <person name="Drula E."/>
            <person name="Henrissat B."/>
            <person name="Morin E."/>
            <person name="Kohler A."/>
            <person name="Barry K."/>
            <person name="LaButti K."/>
            <person name="Morin E."/>
            <person name="Salamov A."/>
            <person name="Lipzen A."/>
            <person name="Mereny Z."/>
            <person name="Hegedus B."/>
            <person name="Baldrian P."/>
            <person name="Stursova M."/>
            <person name="Weitz H."/>
            <person name="Taylor A."/>
            <person name="Grigoriev I.V."/>
            <person name="Nagy L.G."/>
            <person name="Martin F."/>
            <person name="Kauserud H."/>
        </authorList>
    </citation>
    <scope>NUCLEOTIDE SEQUENCE</scope>
    <source>
        <strain evidence="2">CBHHK067</strain>
    </source>
</reference>
<organism evidence="2 3">
    <name type="scientific">Mycena rosella</name>
    <name type="common">Pink bonnet</name>
    <name type="synonym">Agaricus rosellus</name>
    <dbReference type="NCBI Taxonomy" id="1033263"/>
    <lineage>
        <taxon>Eukaryota</taxon>
        <taxon>Fungi</taxon>
        <taxon>Dikarya</taxon>
        <taxon>Basidiomycota</taxon>
        <taxon>Agaricomycotina</taxon>
        <taxon>Agaricomycetes</taxon>
        <taxon>Agaricomycetidae</taxon>
        <taxon>Agaricales</taxon>
        <taxon>Marasmiineae</taxon>
        <taxon>Mycenaceae</taxon>
        <taxon>Mycena</taxon>
    </lineage>
</organism>
<feature type="compositionally biased region" description="Basic and acidic residues" evidence="1">
    <location>
        <begin position="258"/>
        <end position="267"/>
    </location>
</feature>
<proteinExistence type="predicted"/>
<dbReference type="Proteomes" id="UP001221757">
    <property type="component" value="Unassembled WGS sequence"/>
</dbReference>
<gene>
    <name evidence="2" type="ORF">B0H17DRAFT_1305022</name>
</gene>
<name>A0AAD7D956_MYCRO</name>
<sequence>MTGRRRDGCARHPPVEMTAVPVTGTAQSSTNILGAARQQFFGGAAWDPGNNNLSKNALPGEIQGILSSATITPGIQPGTGEKKAKKEDEPLSALYAINFTQSQTPCTASCFLLGRLHGTRDACMIQDTLLARDGRYDEGRRQYGRVSLEKSRATGGWAERQTGGADRQADGQKKKKGRTGTEESRERQAGKESRVCCTPHIQNRCAPPTPHPARAPAAHKPGTVRAPTRARAVVAAEMAPYWSPPRESGRGAAAHGRGRADGGEAKKARGGRAGAWGAGGRGFSRSCSPCPADAKVNASRSEVARYFAYTFPTLRSTRRTPLSTEPSASWTYSAPSRSLSALLWWPGERGRRGGWTRKCAARGGRRARGRDEERADAMRSAKRVAENHKMRVLDASARQPGGEKAREEEELRGCAGGGGSGVQGRERAHGVVEGPGDCGASGSWGRQLATGGASARARVCGVWVRPSLGAARGGARTTPSPRAGAAPPHSPRRRQWLAVLGGGLRRRHGEDSREQGRSWTSRSLRPAGWIRSSNRRKRKEAGGGTAQEKRCAECLWHTSFPFPERFNVQISEIRDRWPRVAIPQSLLPTTRSVRGSSSTFNLGTMNQAGNVLLVHGSSAVGIGISHKSKRALWSRAPRSVILLSKSRGGIDGKGAAGNVDPGVEFGTGPRWRPAPRTWELRHAEGLPSEFKP</sequence>
<feature type="region of interest" description="Disordered" evidence="1">
    <location>
        <begin position="653"/>
        <end position="674"/>
    </location>
</feature>
<protein>
    <submittedName>
        <fullName evidence="2">Uncharacterized protein</fullName>
    </submittedName>
</protein>
<feature type="compositionally biased region" description="Gly residues" evidence="1">
    <location>
        <begin position="271"/>
        <end position="280"/>
    </location>
</feature>
<evidence type="ECO:0000256" key="1">
    <source>
        <dbReference type="SAM" id="MobiDB-lite"/>
    </source>
</evidence>
<feature type="region of interest" description="Disordered" evidence="1">
    <location>
        <begin position="244"/>
        <end position="280"/>
    </location>
</feature>
<keyword evidence="3" id="KW-1185">Reference proteome</keyword>
<feature type="region of interest" description="Disordered" evidence="1">
    <location>
        <begin position="470"/>
        <end position="548"/>
    </location>
</feature>
<accession>A0AAD7D956</accession>
<feature type="region of interest" description="Disordered" evidence="1">
    <location>
        <begin position="147"/>
        <end position="193"/>
    </location>
</feature>